<evidence type="ECO:0000256" key="10">
    <source>
        <dbReference type="ARBA" id="ARBA00030781"/>
    </source>
</evidence>
<evidence type="ECO:0000313" key="13">
    <source>
        <dbReference type="EMBL" id="MFD2232471.1"/>
    </source>
</evidence>
<evidence type="ECO:0000256" key="8">
    <source>
        <dbReference type="ARBA" id="ARBA00029745"/>
    </source>
</evidence>
<dbReference type="CDD" id="cd00756">
    <property type="entry name" value="MoaE"/>
    <property type="match status" value="1"/>
</dbReference>
<evidence type="ECO:0000313" key="14">
    <source>
        <dbReference type="Proteomes" id="UP001597296"/>
    </source>
</evidence>
<evidence type="ECO:0000256" key="11">
    <source>
        <dbReference type="ARBA" id="ARBA00032474"/>
    </source>
</evidence>
<dbReference type="SUPFAM" id="SSF54690">
    <property type="entry name" value="Molybdopterin synthase subunit MoaE"/>
    <property type="match status" value="1"/>
</dbReference>
<keyword evidence="5" id="KW-0501">Molybdenum cofactor biosynthesis</keyword>
<protein>
    <recommendedName>
        <fullName evidence="4">Molybdopterin synthase catalytic subunit</fullName>
        <ecNumber evidence="3">2.8.1.12</ecNumber>
    </recommendedName>
    <alternativeName>
        <fullName evidence="10">MPT synthase subunit 2</fullName>
    </alternativeName>
    <alternativeName>
        <fullName evidence="8">Molybdenum cofactor biosynthesis protein E</fullName>
    </alternativeName>
    <alternativeName>
        <fullName evidence="9">Molybdopterin-converting factor large subunit</fullName>
    </alternativeName>
    <alternativeName>
        <fullName evidence="11">Molybdopterin-converting factor subunit 2</fullName>
    </alternativeName>
</protein>
<dbReference type="PANTHER" id="PTHR23404">
    <property type="entry name" value="MOLYBDOPTERIN SYNTHASE RELATED"/>
    <property type="match status" value="1"/>
</dbReference>
<dbReference type="Pfam" id="PF02391">
    <property type="entry name" value="MoaE"/>
    <property type="match status" value="1"/>
</dbReference>
<comment type="caution">
    <text evidence="13">The sequence shown here is derived from an EMBL/GenBank/DDBJ whole genome shotgun (WGS) entry which is preliminary data.</text>
</comment>
<comment type="catalytic activity">
    <reaction evidence="12">
        <text>2 [molybdopterin-synthase sulfur-carrier protein]-C-terminal-Gly-aminoethanethioate + cyclic pyranopterin phosphate + H2O = molybdopterin + 2 [molybdopterin-synthase sulfur-carrier protein]-C-terminal Gly-Gly + 2 H(+)</text>
        <dbReference type="Rhea" id="RHEA:26333"/>
        <dbReference type="Rhea" id="RHEA-COMP:12202"/>
        <dbReference type="Rhea" id="RHEA-COMP:19907"/>
        <dbReference type="ChEBI" id="CHEBI:15377"/>
        <dbReference type="ChEBI" id="CHEBI:15378"/>
        <dbReference type="ChEBI" id="CHEBI:58698"/>
        <dbReference type="ChEBI" id="CHEBI:59648"/>
        <dbReference type="ChEBI" id="CHEBI:90778"/>
        <dbReference type="ChEBI" id="CHEBI:232372"/>
        <dbReference type="EC" id="2.8.1.12"/>
    </reaction>
</comment>
<sequence length="147" mass="16186">MIRIQPEPFDPGAELTRLAAGQSQAGALASFVGLVRDEGGRLIALTLEHYPGMAERRLAAIAAEARHRWRLDAVTILHRVGRMRPGEAIVLVAVLAPHRAEAFAACEFVIDRLKTGAPFWKYEERSDGAGWVETTAGDAERTQRWEA</sequence>
<comment type="subunit">
    <text evidence="7">Heterotetramer of 2 MoaD subunits and 2 MoaE subunits. Also stable as homodimer. The enzyme changes between these two forms during catalysis.</text>
</comment>
<evidence type="ECO:0000256" key="3">
    <source>
        <dbReference type="ARBA" id="ARBA00011950"/>
    </source>
</evidence>
<evidence type="ECO:0000256" key="12">
    <source>
        <dbReference type="ARBA" id="ARBA00049878"/>
    </source>
</evidence>
<reference evidence="14" key="1">
    <citation type="journal article" date="2019" name="Int. J. Syst. Evol. Microbiol.">
        <title>The Global Catalogue of Microorganisms (GCM) 10K type strain sequencing project: providing services to taxonomists for standard genome sequencing and annotation.</title>
        <authorList>
            <consortium name="The Broad Institute Genomics Platform"/>
            <consortium name="The Broad Institute Genome Sequencing Center for Infectious Disease"/>
            <person name="Wu L."/>
            <person name="Ma J."/>
        </authorList>
    </citation>
    <scope>NUCLEOTIDE SEQUENCE [LARGE SCALE GENOMIC DNA]</scope>
    <source>
        <strain evidence="14">KCTC 15012</strain>
    </source>
</reference>
<organism evidence="13 14">
    <name type="scientific">Phaeospirillum tilakii</name>
    <dbReference type="NCBI Taxonomy" id="741673"/>
    <lineage>
        <taxon>Bacteria</taxon>
        <taxon>Pseudomonadati</taxon>
        <taxon>Pseudomonadota</taxon>
        <taxon>Alphaproteobacteria</taxon>
        <taxon>Rhodospirillales</taxon>
        <taxon>Rhodospirillaceae</taxon>
        <taxon>Phaeospirillum</taxon>
    </lineage>
</organism>
<evidence type="ECO:0000256" key="2">
    <source>
        <dbReference type="ARBA" id="ARBA00005426"/>
    </source>
</evidence>
<dbReference type="InterPro" id="IPR003448">
    <property type="entry name" value="Mopterin_biosynth_MoaE"/>
</dbReference>
<gene>
    <name evidence="13" type="ORF">ACFSNB_01490</name>
</gene>
<dbReference type="InterPro" id="IPR036563">
    <property type="entry name" value="MoaE_sf"/>
</dbReference>
<proteinExistence type="inferred from homology"/>
<accession>A0ABW5C6C6</accession>
<dbReference type="EC" id="2.8.1.12" evidence="3"/>
<comment type="pathway">
    <text evidence="1">Cofactor biosynthesis; molybdopterin biosynthesis.</text>
</comment>
<evidence type="ECO:0000256" key="9">
    <source>
        <dbReference type="ARBA" id="ARBA00030407"/>
    </source>
</evidence>
<comment type="function">
    <text evidence="6">Converts molybdopterin precursor Z into molybdopterin. This requires the incorporation of two sulfur atoms into precursor Z to generate a dithiolene group. The sulfur is provided by MoaD.</text>
</comment>
<dbReference type="EMBL" id="JBHUIY010000002">
    <property type="protein sequence ID" value="MFD2232471.1"/>
    <property type="molecule type" value="Genomic_DNA"/>
</dbReference>
<evidence type="ECO:0000256" key="4">
    <source>
        <dbReference type="ARBA" id="ARBA00013858"/>
    </source>
</evidence>
<evidence type="ECO:0000256" key="7">
    <source>
        <dbReference type="ARBA" id="ARBA00026066"/>
    </source>
</evidence>
<comment type="similarity">
    <text evidence="2">Belongs to the MoaE family.</text>
</comment>
<dbReference type="RefSeq" id="WP_377313805.1">
    <property type="nucleotide sequence ID" value="NZ_JBHUIY010000002.1"/>
</dbReference>
<evidence type="ECO:0000256" key="1">
    <source>
        <dbReference type="ARBA" id="ARBA00005046"/>
    </source>
</evidence>
<evidence type="ECO:0000256" key="6">
    <source>
        <dbReference type="ARBA" id="ARBA00025448"/>
    </source>
</evidence>
<name>A0ABW5C6C6_9PROT</name>
<evidence type="ECO:0000256" key="5">
    <source>
        <dbReference type="ARBA" id="ARBA00023150"/>
    </source>
</evidence>
<dbReference type="Gene3D" id="3.90.1170.40">
    <property type="entry name" value="Molybdopterin biosynthesis MoaE subunit"/>
    <property type="match status" value="1"/>
</dbReference>
<dbReference type="Proteomes" id="UP001597296">
    <property type="component" value="Unassembled WGS sequence"/>
</dbReference>
<keyword evidence="14" id="KW-1185">Reference proteome</keyword>